<evidence type="ECO:0000313" key="2">
    <source>
        <dbReference type="EMBL" id="PTX53936.1"/>
    </source>
</evidence>
<keyword evidence="1" id="KW-0472">Membrane</keyword>
<keyword evidence="1" id="KW-0812">Transmembrane</keyword>
<accession>A0A2T6BD18</accession>
<dbReference type="OrthoDB" id="2988117at2"/>
<proteinExistence type="predicted"/>
<reference evidence="2 3" key="1">
    <citation type="submission" date="2018-04" db="EMBL/GenBank/DDBJ databases">
        <title>Genomic Encyclopedia of Archaeal and Bacterial Type Strains, Phase II (KMG-II): from individual species to whole genera.</title>
        <authorList>
            <person name="Goeker M."/>
        </authorList>
    </citation>
    <scope>NUCLEOTIDE SEQUENCE [LARGE SCALE GENOMIC DNA]</scope>
    <source>
        <strain evidence="2 3">DSM 45787</strain>
    </source>
</reference>
<feature type="transmembrane region" description="Helical" evidence="1">
    <location>
        <begin position="6"/>
        <end position="22"/>
    </location>
</feature>
<name>A0A2T6BD18_9BACL</name>
<gene>
    <name evidence="2" type="ORF">C8P63_12555</name>
</gene>
<dbReference type="AlphaFoldDB" id="A0A2T6BD18"/>
<evidence type="ECO:0000313" key="3">
    <source>
        <dbReference type="Proteomes" id="UP000244240"/>
    </source>
</evidence>
<keyword evidence="3" id="KW-1185">Reference proteome</keyword>
<feature type="transmembrane region" description="Helical" evidence="1">
    <location>
        <begin position="153"/>
        <end position="170"/>
    </location>
</feature>
<sequence length="171" mass="19219">MLREGDAVVLFLLLILVLFFLIRRWKKTDIHPVVLESNRPVQGEIPEMLKAEGYEVVAAKQRLPLWIRVGEKQYESRLYADFIVRKGGKTYVVILAKAKKALRLSGAAVRDRFLAHVLAFQAAGVLYVDPLQGTLKTITFDVTGVRIRRRGGLTTHLIMLTVGALIAILAR</sequence>
<dbReference type="RefSeq" id="WP_108025546.1">
    <property type="nucleotide sequence ID" value="NZ_QBKR01000025.1"/>
</dbReference>
<comment type="caution">
    <text evidence="2">The sequence shown here is derived from an EMBL/GenBank/DDBJ whole genome shotgun (WGS) entry which is preliminary data.</text>
</comment>
<dbReference type="Proteomes" id="UP000244240">
    <property type="component" value="Unassembled WGS sequence"/>
</dbReference>
<protein>
    <submittedName>
        <fullName evidence="2">Uncharacterized protein</fullName>
    </submittedName>
</protein>
<keyword evidence="1" id="KW-1133">Transmembrane helix</keyword>
<organism evidence="2 3">
    <name type="scientific">Melghirimyces profundicolus</name>
    <dbReference type="NCBI Taxonomy" id="1242148"/>
    <lineage>
        <taxon>Bacteria</taxon>
        <taxon>Bacillati</taxon>
        <taxon>Bacillota</taxon>
        <taxon>Bacilli</taxon>
        <taxon>Bacillales</taxon>
        <taxon>Thermoactinomycetaceae</taxon>
        <taxon>Melghirimyces</taxon>
    </lineage>
</organism>
<dbReference type="EMBL" id="QBKR01000025">
    <property type="protein sequence ID" value="PTX53936.1"/>
    <property type="molecule type" value="Genomic_DNA"/>
</dbReference>
<evidence type="ECO:0000256" key="1">
    <source>
        <dbReference type="SAM" id="Phobius"/>
    </source>
</evidence>